<accession>A0ABV6B896</accession>
<proteinExistence type="predicted"/>
<dbReference type="Proteomes" id="UP001589733">
    <property type="component" value="Unassembled WGS sequence"/>
</dbReference>
<gene>
    <name evidence="1" type="ORF">ACFFLM_24930</name>
</gene>
<reference evidence="1 2" key="1">
    <citation type="submission" date="2024-09" db="EMBL/GenBank/DDBJ databases">
        <authorList>
            <person name="Sun Q."/>
            <person name="Mori K."/>
        </authorList>
    </citation>
    <scope>NUCLEOTIDE SEQUENCE [LARGE SCALE GENOMIC DNA]</scope>
    <source>
        <strain evidence="1 2">JCM 13503</strain>
    </source>
</reference>
<protein>
    <submittedName>
        <fullName evidence="1">Uncharacterized protein</fullName>
    </submittedName>
</protein>
<dbReference type="RefSeq" id="WP_380016895.1">
    <property type="nucleotide sequence ID" value="NZ_JBHLYR010000084.1"/>
</dbReference>
<organism evidence="1 2">
    <name type="scientific">Deinococcus oregonensis</name>
    <dbReference type="NCBI Taxonomy" id="1805970"/>
    <lineage>
        <taxon>Bacteria</taxon>
        <taxon>Thermotogati</taxon>
        <taxon>Deinococcota</taxon>
        <taxon>Deinococci</taxon>
        <taxon>Deinococcales</taxon>
        <taxon>Deinococcaceae</taxon>
        <taxon>Deinococcus</taxon>
    </lineage>
</organism>
<comment type="caution">
    <text evidence="1">The sequence shown here is derived from an EMBL/GenBank/DDBJ whole genome shotgun (WGS) entry which is preliminary data.</text>
</comment>
<dbReference type="EMBL" id="JBHLYR010000084">
    <property type="protein sequence ID" value="MFB9995195.1"/>
    <property type="molecule type" value="Genomic_DNA"/>
</dbReference>
<evidence type="ECO:0000313" key="1">
    <source>
        <dbReference type="EMBL" id="MFB9995195.1"/>
    </source>
</evidence>
<name>A0ABV6B896_9DEIO</name>
<evidence type="ECO:0000313" key="2">
    <source>
        <dbReference type="Proteomes" id="UP001589733"/>
    </source>
</evidence>
<keyword evidence="2" id="KW-1185">Reference proteome</keyword>
<sequence length="169" mass="18288">MINEGAALDELLDSLVDTGHPKALIPSSVQEWALASAAEEWADQQGLMQTYDARPGKELTLKSASTLWPRAFDPMNMKLVGQGRVFHQRFLHFGNSTVEGEIIDCPCLTQSGGPDPLGGGFQELRLRGVLSVQSSPESWLAAGLAISLKGRAGTISWSERGCLIEVEHE</sequence>